<dbReference type="Proteomes" id="UP000199595">
    <property type="component" value="Unassembled WGS sequence"/>
</dbReference>
<accession>A0A1H2XJZ4</accession>
<dbReference type="EMBL" id="FNNJ01000002">
    <property type="protein sequence ID" value="SDW93028.1"/>
    <property type="molecule type" value="Genomic_DNA"/>
</dbReference>
<reference evidence="2 3" key="1">
    <citation type="submission" date="2016-10" db="EMBL/GenBank/DDBJ databases">
        <authorList>
            <person name="de Groot N.N."/>
        </authorList>
    </citation>
    <scope>NUCLEOTIDE SEQUENCE [LARGE SCALE GENOMIC DNA]</scope>
    <source>
        <strain evidence="2 3">DSM 24956</strain>
    </source>
</reference>
<sequence length="137" mass="14941">MELIVAITAQNRKEVFDHAGKCRNFLIYQLKDNKLVSKNLLELKKEETLHEFFHADQNVEEVKNPLLGVNILLTGGIGSGAIQKLGKFGVAAHIIEEKDPDLAIEKLLNGTLAAKKPAEHAESAGCNCSCGGGHHHH</sequence>
<dbReference type="PANTHER" id="PTHR33937:SF2">
    <property type="entry name" value="DINITROGENASE IRON-MOLYBDENUM COFACTOR BIOSYNTHESIS DOMAIN-CONTAINING PROTEIN"/>
    <property type="match status" value="1"/>
</dbReference>
<dbReference type="OrthoDB" id="9797941at2"/>
<evidence type="ECO:0000259" key="1">
    <source>
        <dbReference type="Pfam" id="PF02579"/>
    </source>
</evidence>
<dbReference type="PANTHER" id="PTHR33937">
    <property type="entry name" value="IRON-MOLYBDENUM PROTEIN-RELATED-RELATED"/>
    <property type="match status" value="1"/>
</dbReference>
<keyword evidence="3" id="KW-1185">Reference proteome</keyword>
<gene>
    <name evidence="2" type="ORF">SAMN05444411_102490</name>
</gene>
<protein>
    <submittedName>
        <fullName evidence="2">Predicted Fe-Mo cluster-binding protein, NifX family</fullName>
    </submittedName>
</protein>
<dbReference type="SUPFAM" id="SSF53146">
    <property type="entry name" value="Nitrogenase accessory factor-like"/>
    <property type="match status" value="1"/>
</dbReference>
<evidence type="ECO:0000313" key="2">
    <source>
        <dbReference type="EMBL" id="SDW93028.1"/>
    </source>
</evidence>
<dbReference type="InterPro" id="IPR003731">
    <property type="entry name" value="Di-Nase_FeMo-co_biosynth"/>
</dbReference>
<dbReference type="Pfam" id="PF02579">
    <property type="entry name" value="Nitro_FeMo-Co"/>
    <property type="match status" value="1"/>
</dbReference>
<dbReference type="RefSeq" id="WP_090121646.1">
    <property type="nucleotide sequence ID" value="NZ_FNNJ01000002.1"/>
</dbReference>
<name>A0A1H2XJZ4_9FLAO</name>
<dbReference type="AlphaFoldDB" id="A0A1H2XJZ4"/>
<dbReference type="STRING" id="762486.SAMN05444411_102490"/>
<dbReference type="InterPro" id="IPR036105">
    <property type="entry name" value="DiNase_FeMo-co_biosyn_sf"/>
</dbReference>
<proteinExistence type="predicted"/>
<feature type="domain" description="Dinitrogenase iron-molybdenum cofactor biosynthesis" evidence="1">
    <location>
        <begin position="13"/>
        <end position="108"/>
    </location>
</feature>
<dbReference type="InterPro" id="IPR051840">
    <property type="entry name" value="NifX/NifY_domain"/>
</dbReference>
<dbReference type="Gene3D" id="3.30.420.130">
    <property type="entry name" value="Dinitrogenase iron-molybdenum cofactor biosynthesis domain"/>
    <property type="match status" value="1"/>
</dbReference>
<evidence type="ECO:0000313" key="3">
    <source>
        <dbReference type="Proteomes" id="UP000199595"/>
    </source>
</evidence>
<organism evidence="2 3">
    <name type="scientific">Lutibacter oricola</name>
    <dbReference type="NCBI Taxonomy" id="762486"/>
    <lineage>
        <taxon>Bacteria</taxon>
        <taxon>Pseudomonadati</taxon>
        <taxon>Bacteroidota</taxon>
        <taxon>Flavobacteriia</taxon>
        <taxon>Flavobacteriales</taxon>
        <taxon>Flavobacteriaceae</taxon>
        <taxon>Lutibacter</taxon>
    </lineage>
</organism>